<dbReference type="Proteomes" id="UP000193411">
    <property type="component" value="Unassembled WGS sequence"/>
</dbReference>
<comment type="caution">
    <text evidence="1">The sequence shown here is derived from an EMBL/GenBank/DDBJ whole genome shotgun (WGS) entry which is preliminary data.</text>
</comment>
<dbReference type="AlphaFoldDB" id="A0A1Y2HIL6"/>
<evidence type="ECO:0000313" key="1">
    <source>
        <dbReference type="EMBL" id="ORZ32912.1"/>
    </source>
</evidence>
<gene>
    <name evidence="1" type="ORF">BCR44DRAFT_1439126</name>
</gene>
<name>A0A1Y2HIL6_9FUNG</name>
<organism evidence="1 2">
    <name type="scientific">Catenaria anguillulae PL171</name>
    <dbReference type="NCBI Taxonomy" id="765915"/>
    <lineage>
        <taxon>Eukaryota</taxon>
        <taxon>Fungi</taxon>
        <taxon>Fungi incertae sedis</taxon>
        <taxon>Blastocladiomycota</taxon>
        <taxon>Blastocladiomycetes</taxon>
        <taxon>Blastocladiales</taxon>
        <taxon>Catenariaceae</taxon>
        <taxon>Catenaria</taxon>
    </lineage>
</organism>
<reference evidence="1 2" key="1">
    <citation type="submission" date="2016-07" db="EMBL/GenBank/DDBJ databases">
        <title>Pervasive Adenine N6-methylation of Active Genes in Fungi.</title>
        <authorList>
            <consortium name="DOE Joint Genome Institute"/>
            <person name="Mondo S.J."/>
            <person name="Dannebaum R.O."/>
            <person name="Kuo R.C."/>
            <person name="Labutti K."/>
            <person name="Haridas S."/>
            <person name="Kuo A."/>
            <person name="Salamov A."/>
            <person name="Ahrendt S.R."/>
            <person name="Lipzen A."/>
            <person name="Sullivan W."/>
            <person name="Andreopoulos W.B."/>
            <person name="Clum A."/>
            <person name="Lindquist E."/>
            <person name="Daum C."/>
            <person name="Ramamoorthy G.K."/>
            <person name="Gryganskyi A."/>
            <person name="Culley D."/>
            <person name="Magnuson J.K."/>
            <person name="James T.Y."/>
            <person name="O'Malley M.A."/>
            <person name="Stajich J.E."/>
            <person name="Spatafora J.W."/>
            <person name="Visel A."/>
            <person name="Grigoriev I.V."/>
        </authorList>
    </citation>
    <scope>NUCLEOTIDE SEQUENCE [LARGE SCALE GENOMIC DNA]</scope>
    <source>
        <strain evidence="1 2">PL171</strain>
    </source>
</reference>
<sequence length="177" mass="18730">MTKCDRFCTSSVTAWSTLYTSASSGSAPSRPSEYSAERGTLGTAWTPTLAPSTFSSTVHTSFSACRAPDADAANWLKSGTISSSSVMDSTPAYKCGVRGNLAMSASTRVSWCTSARACAGDWTLIHAPYRLHSASSSSCSLSSRTSWRARRRAPTGVAYFGTRISRANPAMTLAALR</sequence>
<dbReference type="EMBL" id="MCFL01000040">
    <property type="protein sequence ID" value="ORZ32912.1"/>
    <property type="molecule type" value="Genomic_DNA"/>
</dbReference>
<keyword evidence="2" id="KW-1185">Reference proteome</keyword>
<protein>
    <submittedName>
        <fullName evidence="1">Uncharacterized protein</fullName>
    </submittedName>
</protein>
<proteinExistence type="predicted"/>
<accession>A0A1Y2HIL6</accession>
<evidence type="ECO:0000313" key="2">
    <source>
        <dbReference type="Proteomes" id="UP000193411"/>
    </source>
</evidence>